<name>A0A8S5QVD3_9CAUD</name>
<proteinExistence type="predicted"/>
<protein>
    <submittedName>
        <fullName evidence="2">Cell adhesion protein</fullName>
    </submittedName>
</protein>
<evidence type="ECO:0000259" key="1">
    <source>
        <dbReference type="Pfam" id="PF18220"/>
    </source>
</evidence>
<dbReference type="Pfam" id="PF18220">
    <property type="entry name" value="BspA_v"/>
    <property type="match status" value="1"/>
</dbReference>
<sequence length="291" mass="32040">MEDICKQKDCSCENVGIGDCTKLQELNDLQIRPKMRAILKAEWCNLPEAIRRGFYGVWCVLKNIINQLCYILNKLECLESKVDKLCSIAKCQDERITGLVEHIKGKMLENVVFGMKGVGTSANSAGYGDTFTSVTVQQNGDFAIVWNMVYAGREVGRGTITGKVSHMYTMNEDGSVKAHVSRVDFDQVKYVGDGGSYGNNATFSIQDTNGRTVWTKSYQAGSSFTDKPGSISIGKETVLRPQGGSTGDILLFKTLDQWDFDPTSSDVRATYVNNNSPLPKVEGCVIDCDNC</sequence>
<organism evidence="2">
    <name type="scientific">Siphoviridae sp. ctzSN25</name>
    <dbReference type="NCBI Taxonomy" id="2826529"/>
    <lineage>
        <taxon>Viruses</taxon>
        <taxon>Duplodnaviria</taxon>
        <taxon>Heunggongvirae</taxon>
        <taxon>Uroviricota</taxon>
        <taxon>Caudoviricetes</taxon>
    </lineage>
</organism>
<dbReference type="EMBL" id="BK015743">
    <property type="protein sequence ID" value="DAE22938.1"/>
    <property type="molecule type" value="Genomic_DNA"/>
</dbReference>
<accession>A0A8S5QVD3</accession>
<evidence type="ECO:0000313" key="2">
    <source>
        <dbReference type="EMBL" id="DAE22938.1"/>
    </source>
</evidence>
<reference evidence="2" key="1">
    <citation type="journal article" date="2021" name="Proc. Natl. Acad. Sci. U.S.A.">
        <title>A Catalog of Tens of Thousands of Viruses from Human Metagenomes Reveals Hidden Associations with Chronic Diseases.</title>
        <authorList>
            <person name="Tisza M.J."/>
            <person name="Buck C.B."/>
        </authorList>
    </citation>
    <scope>NUCLEOTIDE SEQUENCE</scope>
    <source>
        <strain evidence="2">CtzSN25</strain>
    </source>
</reference>
<dbReference type="InterPro" id="IPR041237">
    <property type="entry name" value="BspA_v"/>
</dbReference>
<feature type="domain" description="Adhesin BspA variable" evidence="1">
    <location>
        <begin position="125"/>
        <end position="273"/>
    </location>
</feature>